<dbReference type="PANTHER" id="PTHR30204">
    <property type="entry name" value="REDOX-CYCLING DRUG-SENSING TRANSCRIPTIONAL ACTIVATOR SOXR"/>
    <property type="match status" value="1"/>
</dbReference>
<dbReference type="Pfam" id="PF13411">
    <property type="entry name" value="MerR_1"/>
    <property type="match status" value="1"/>
</dbReference>
<keyword evidence="1" id="KW-0238">DNA-binding</keyword>
<dbReference type="PROSITE" id="PS50937">
    <property type="entry name" value="HTH_MERR_2"/>
    <property type="match status" value="1"/>
</dbReference>
<keyword evidence="4" id="KW-1185">Reference proteome</keyword>
<protein>
    <submittedName>
        <fullName evidence="3">MerR family transcriptional regulator</fullName>
    </submittedName>
</protein>
<sequence length="112" mass="12897">MKIGQISEMTGLSTHTIRYYEKQGLINAAAKDSSGHRDYGPDDIELLNWVDCLKNSGMSLALIRRYSDAVRSGDQPTQQEILSLHLQQLRLKQQDIHHYIEVTEKKLRRFSP</sequence>
<dbReference type="RefSeq" id="WP_094061381.1">
    <property type="nucleotide sequence ID" value="NZ_CP022530.1"/>
</dbReference>
<dbReference type="SUPFAM" id="SSF46955">
    <property type="entry name" value="Putative DNA-binding domain"/>
    <property type="match status" value="1"/>
</dbReference>
<dbReference type="AlphaFoldDB" id="A0A222FNF2"/>
<dbReference type="PROSITE" id="PS00552">
    <property type="entry name" value="HTH_MERR_1"/>
    <property type="match status" value="1"/>
</dbReference>
<evidence type="ECO:0000256" key="1">
    <source>
        <dbReference type="ARBA" id="ARBA00023125"/>
    </source>
</evidence>
<evidence type="ECO:0000259" key="2">
    <source>
        <dbReference type="PROSITE" id="PS50937"/>
    </source>
</evidence>
<dbReference type="PANTHER" id="PTHR30204:SF98">
    <property type="entry name" value="HTH-TYPE TRANSCRIPTIONAL REGULATOR ADHR"/>
    <property type="match status" value="1"/>
</dbReference>
<dbReference type="SMART" id="SM00422">
    <property type="entry name" value="HTH_MERR"/>
    <property type="match status" value="1"/>
</dbReference>
<dbReference type="KEGG" id="bsan:CHH28_16690"/>
<feature type="domain" description="HTH merR-type" evidence="2">
    <location>
        <begin position="1"/>
        <end position="69"/>
    </location>
</feature>
<evidence type="ECO:0000313" key="3">
    <source>
        <dbReference type="EMBL" id="ASP40212.1"/>
    </source>
</evidence>
<evidence type="ECO:0000313" key="4">
    <source>
        <dbReference type="Proteomes" id="UP000202440"/>
    </source>
</evidence>
<dbReference type="InterPro" id="IPR000551">
    <property type="entry name" value="MerR-type_HTH_dom"/>
</dbReference>
<gene>
    <name evidence="3" type="ORF">CHH28_16690</name>
</gene>
<reference evidence="3 4" key="1">
    <citation type="submission" date="2017-07" db="EMBL/GenBank/DDBJ databases">
        <title>Annotated genome sequence of Bacterioplanes sanyensis isolated from Red Sea.</title>
        <authorList>
            <person name="Rehman Z.U."/>
        </authorList>
    </citation>
    <scope>NUCLEOTIDE SEQUENCE [LARGE SCALE GENOMIC DNA]</scope>
    <source>
        <strain evidence="3 4">NV9</strain>
    </source>
</reference>
<dbReference type="InterPro" id="IPR009061">
    <property type="entry name" value="DNA-bd_dom_put_sf"/>
</dbReference>
<dbReference type="EMBL" id="CP022530">
    <property type="protein sequence ID" value="ASP40212.1"/>
    <property type="molecule type" value="Genomic_DNA"/>
</dbReference>
<dbReference type="PRINTS" id="PR00040">
    <property type="entry name" value="HTHMERR"/>
</dbReference>
<dbReference type="CDD" id="cd01109">
    <property type="entry name" value="HTH_YyaN"/>
    <property type="match status" value="1"/>
</dbReference>
<proteinExistence type="predicted"/>
<name>A0A222FNF2_9GAMM</name>
<organism evidence="3 4">
    <name type="scientific">Bacterioplanes sanyensis</name>
    <dbReference type="NCBI Taxonomy" id="1249553"/>
    <lineage>
        <taxon>Bacteria</taxon>
        <taxon>Pseudomonadati</taxon>
        <taxon>Pseudomonadota</taxon>
        <taxon>Gammaproteobacteria</taxon>
        <taxon>Oceanospirillales</taxon>
        <taxon>Oceanospirillaceae</taxon>
        <taxon>Bacterioplanes</taxon>
    </lineage>
</organism>
<accession>A0A222FNF2</accession>
<dbReference type="Proteomes" id="UP000202440">
    <property type="component" value="Chromosome"/>
</dbReference>
<dbReference type="Gene3D" id="1.10.1660.10">
    <property type="match status" value="1"/>
</dbReference>
<dbReference type="GO" id="GO:0003700">
    <property type="term" value="F:DNA-binding transcription factor activity"/>
    <property type="evidence" value="ECO:0007669"/>
    <property type="project" value="InterPro"/>
</dbReference>
<dbReference type="OrthoDB" id="9808480at2"/>
<dbReference type="GO" id="GO:0003677">
    <property type="term" value="F:DNA binding"/>
    <property type="evidence" value="ECO:0007669"/>
    <property type="project" value="UniProtKB-KW"/>
</dbReference>
<dbReference type="InterPro" id="IPR047057">
    <property type="entry name" value="MerR_fam"/>
</dbReference>